<feature type="non-terminal residue" evidence="2">
    <location>
        <position position="1"/>
    </location>
</feature>
<proteinExistence type="predicted"/>
<keyword evidence="2" id="KW-0456">Lyase</keyword>
<evidence type="ECO:0000313" key="2">
    <source>
        <dbReference type="EMBL" id="CAA9469904.1"/>
    </source>
</evidence>
<dbReference type="AlphaFoldDB" id="A0A6J4RHN5"/>
<name>A0A6J4RHN5_9ACTN</name>
<evidence type="ECO:0000256" key="1">
    <source>
        <dbReference type="SAM" id="MobiDB-lite"/>
    </source>
</evidence>
<gene>
    <name evidence="2" type="ORF">AVDCRST_MAG30-26</name>
</gene>
<accession>A0A6J4RHN5</accession>
<feature type="region of interest" description="Disordered" evidence="1">
    <location>
        <begin position="1"/>
        <end position="31"/>
    </location>
</feature>
<sequence length="31" mass="3256">SRARPSSSARAAARGSSCGARRSRTSMPETF</sequence>
<feature type="compositionally biased region" description="Low complexity" evidence="1">
    <location>
        <begin position="1"/>
        <end position="20"/>
    </location>
</feature>
<organism evidence="2">
    <name type="scientific">uncultured Solirubrobacteraceae bacterium</name>
    <dbReference type="NCBI Taxonomy" id="1162706"/>
    <lineage>
        <taxon>Bacteria</taxon>
        <taxon>Bacillati</taxon>
        <taxon>Actinomycetota</taxon>
        <taxon>Thermoleophilia</taxon>
        <taxon>Solirubrobacterales</taxon>
        <taxon>Solirubrobacteraceae</taxon>
        <taxon>environmental samples</taxon>
    </lineage>
</organism>
<reference evidence="2" key="1">
    <citation type="submission" date="2020-02" db="EMBL/GenBank/DDBJ databases">
        <authorList>
            <person name="Meier V. D."/>
        </authorList>
    </citation>
    <scope>NUCLEOTIDE SEQUENCE</scope>
    <source>
        <strain evidence="2">AVDCRST_MAG30</strain>
    </source>
</reference>
<dbReference type="GO" id="GO:0008836">
    <property type="term" value="F:diaminopimelate decarboxylase activity"/>
    <property type="evidence" value="ECO:0007669"/>
    <property type="project" value="UniProtKB-EC"/>
</dbReference>
<dbReference type="EMBL" id="CADCVS010000006">
    <property type="protein sequence ID" value="CAA9469904.1"/>
    <property type="molecule type" value="Genomic_DNA"/>
</dbReference>
<protein>
    <submittedName>
        <fullName evidence="2">Diaminopimelate decarboxylase</fullName>
        <ecNumber evidence="2">4.1.1.20</ecNumber>
    </submittedName>
</protein>
<feature type="non-terminal residue" evidence="2">
    <location>
        <position position="31"/>
    </location>
</feature>
<dbReference type="EC" id="4.1.1.20" evidence="2"/>